<sequence>MKTFFNILLSCVYMALVVPVQAQRDSTVTLNPADEETFRVIHNFFEYDTGMPLDARVVERTEGEAYTREKIVFSGVRDSRVPGYLALPKGGSAPYPCVLLMHGVSSSKESWWEDQSFSSGGLLTKELLNSGIAVLTLDAEYHGERISGNDFEGAGVFIFEKGWMYRARDMVVQSVIEHRRALDYLATREDIDTTRLGIAGFSMGGMMVFNLAAVEPRVKVAVAAVTPLLKDANSALAVFNFAPYVRNTPVLMLMGTGDTRNYTREEAEWLHDLIRTEIKNLVFYESGHNLPPEWTGRAADWLQEYLK</sequence>
<evidence type="ECO:0000259" key="3">
    <source>
        <dbReference type="Pfam" id="PF05448"/>
    </source>
</evidence>
<dbReference type="PANTHER" id="PTHR22946:SF9">
    <property type="entry name" value="POLYKETIDE TRANSFERASE AF380"/>
    <property type="match status" value="1"/>
</dbReference>
<name>A0A4R6TRG3_9FLAO</name>
<evidence type="ECO:0000256" key="1">
    <source>
        <dbReference type="ARBA" id="ARBA00022801"/>
    </source>
</evidence>
<dbReference type="Pfam" id="PF05448">
    <property type="entry name" value="AXE1"/>
    <property type="match status" value="1"/>
</dbReference>
<dbReference type="EMBL" id="SNYI01000001">
    <property type="protein sequence ID" value="TDQ33126.1"/>
    <property type="molecule type" value="Genomic_DNA"/>
</dbReference>
<feature type="chain" id="PRO_5020457757" evidence="2">
    <location>
        <begin position="23"/>
        <end position="307"/>
    </location>
</feature>
<dbReference type="Proteomes" id="UP000295468">
    <property type="component" value="Unassembled WGS sequence"/>
</dbReference>
<keyword evidence="2" id="KW-0732">Signal</keyword>
<feature type="signal peptide" evidence="2">
    <location>
        <begin position="1"/>
        <end position="22"/>
    </location>
</feature>
<dbReference type="RefSeq" id="WP_133643136.1">
    <property type="nucleotide sequence ID" value="NZ_SNYI01000001.1"/>
</dbReference>
<organism evidence="4 5">
    <name type="scientific">Zeaxanthinibacter enoshimensis</name>
    <dbReference type="NCBI Taxonomy" id="392009"/>
    <lineage>
        <taxon>Bacteria</taxon>
        <taxon>Pseudomonadati</taxon>
        <taxon>Bacteroidota</taxon>
        <taxon>Flavobacteriia</taxon>
        <taxon>Flavobacteriales</taxon>
        <taxon>Flavobacteriaceae</taxon>
        <taxon>Zeaxanthinibacter</taxon>
    </lineage>
</organism>
<evidence type="ECO:0000313" key="5">
    <source>
        <dbReference type="Proteomes" id="UP000295468"/>
    </source>
</evidence>
<dbReference type="PANTHER" id="PTHR22946">
    <property type="entry name" value="DIENELACTONE HYDROLASE DOMAIN-CONTAINING PROTEIN-RELATED"/>
    <property type="match status" value="1"/>
</dbReference>
<dbReference type="OrthoDB" id="3668964at2"/>
<comment type="caution">
    <text evidence="4">The sequence shown here is derived from an EMBL/GenBank/DDBJ whole genome shotgun (WGS) entry which is preliminary data.</text>
</comment>
<feature type="domain" description="Acetyl xylan esterase" evidence="3">
    <location>
        <begin position="59"/>
        <end position="244"/>
    </location>
</feature>
<dbReference type="InterPro" id="IPR050261">
    <property type="entry name" value="FrsA_esterase"/>
</dbReference>
<dbReference type="SUPFAM" id="SSF53474">
    <property type="entry name" value="alpha/beta-Hydrolases"/>
    <property type="match status" value="1"/>
</dbReference>
<keyword evidence="5" id="KW-1185">Reference proteome</keyword>
<dbReference type="InterPro" id="IPR008391">
    <property type="entry name" value="AXE1_dom"/>
</dbReference>
<evidence type="ECO:0000256" key="2">
    <source>
        <dbReference type="SAM" id="SignalP"/>
    </source>
</evidence>
<accession>A0A4R6TRG3</accession>
<dbReference type="InterPro" id="IPR029058">
    <property type="entry name" value="AB_hydrolase_fold"/>
</dbReference>
<dbReference type="GO" id="GO:0052689">
    <property type="term" value="F:carboxylic ester hydrolase activity"/>
    <property type="evidence" value="ECO:0007669"/>
    <property type="project" value="UniProtKB-ARBA"/>
</dbReference>
<gene>
    <name evidence="4" type="ORF">CLV82_0964</name>
</gene>
<keyword evidence="1" id="KW-0378">Hydrolase</keyword>
<evidence type="ECO:0000313" key="4">
    <source>
        <dbReference type="EMBL" id="TDQ33126.1"/>
    </source>
</evidence>
<dbReference type="Gene3D" id="3.40.50.1820">
    <property type="entry name" value="alpha/beta hydrolase"/>
    <property type="match status" value="1"/>
</dbReference>
<reference evidence="4 5" key="1">
    <citation type="submission" date="2019-03" db="EMBL/GenBank/DDBJ databases">
        <title>Genomic Encyclopedia of Archaeal and Bacterial Type Strains, Phase II (KMG-II): from individual species to whole genera.</title>
        <authorList>
            <person name="Goeker M."/>
        </authorList>
    </citation>
    <scope>NUCLEOTIDE SEQUENCE [LARGE SCALE GENOMIC DNA]</scope>
    <source>
        <strain evidence="4 5">DSM 18435</strain>
    </source>
</reference>
<dbReference type="AlphaFoldDB" id="A0A4R6TRG3"/>
<protein>
    <submittedName>
        <fullName evidence="4">Acetyl xylan esterase AXE1</fullName>
    </submittedName>
</protein>
<proteinExistence type="predicted"/>